<reference evidence="1 2" key="1">
    <citation type="journal article" date="2017" name="Environ. Microbiol.">
        <title>Decay of the glycolytic pathway and adaptation to intranuclear parasitism within Enterocytozoonidae microsporidia.</title>
        <authorList>
            <person name="Wiredu Boakye D."/>
            <person name="Jaroenlak P."/>
            <person name="Prachumwat A."/>
            <person name="Williams T.A."/>
            <person name="Bateman K.S."/>
            <person name="Itsathitphaisarn O."/>
            <person name="Sritunyalucksana K."/>
            <person name="Paszkiewicz K.H."/>
            <person name="Moore K.A."/>
            <person name="Stentiford G.D."/>
            <person name="Williams B.A."/>
        </authorList>
    </citation>
    <scope>NUCLEOTIDE SEQUENCE [LARGE SCALE GENOMIC DNA]</scope>
    <source>
        <strain evidence="1 2">GB1</strain>
    </source>
</reference>
<accession>A0A1Y1S729</accession>
<feature type="non-terminal residue" evidence="1">
    <location>
        <position position="284"/>
    </location>
</feature>
<dbReference type="OrthoDB" id="10537281at2759"/>
<name>A0A1Y1S729_9MICR</name>
<protein>
    <submittedName>
        <fullName evidence="1">Uncharacterized protein</fullName>
    </submittedName>
</protein>
<dbReference type="VEuPathDB" id="MicrosporidiaDB:ECANGB1_969"/>
<organism evidence="1 2">
    <name type="scientific">Enterospora canceri</name>
    <dbReference type="NCBI Taxonomy" id="1081671"/>
    <lineage>
        <taxon>Eukaryota</taxon>
        <taxon>Fungi</taxon>
        <taxon>Fungi incertae sedis</taxon>
        <taxon>Microsporidia</taxon>
        <taxon>Enterocytozoonidae</taxon>
        <taxon>Enterospora</taxon>
    </lineage>
</organism>
<sequence>MSYDSKLVDLLDEYFLIDSKSVELWFKKVVIVVKQSDLDAERHSKAFGIIRLMLMNENDKMVSYGKILSCLIYKEDRFRAKNMKEYAEIVDNSISVSEEQGCKDKTDEFYVKKKIGTFYIQQAHRKLISSELDVEEKLGVWLDLRNIASRSSRRALDQYSGKIVRLFRDDEVKLELFERLIDSNMLQKYTEIQNIRRIEDKRDQVECKIKNSLDVKFVGLVGLLIVLAEKDCINTLNEITSLIFETSEPFNSNIFKYYLIEAVIFLILETRELNAKYDIYNGIL</sequence>
<evidence type="ECO:0000313" key="1">
    <source>
        <dbReference type="EMBL" id="ORD94264.1"/>
    </source>
</evidence>
<dbReference type="Proteomes" id="UP000192639">
    <property type="component" value="Unassembled WGS sequence"/>
</dbReference>
<dbReference type="EMBL" id="LWDP01000027">
    <property type="protein sequence ID" value="ORD94264.1"/>
    <property type="molecule type" value="Genomic_DNA"/>
</dbReference>
<proteinExistence type="predicted"/>
<gene>
    <name evidence="1" type="ORF">ECANGB1_969</name>
</gene>
<keyword evidence="2" id="KW-1185">Reference proteome</keyword>
<comment type="caution">
    <text evidence="1">The sequence shown here is derived from an EMBL/GenBank/DDBJ whole genome shotgun (WGS) entry which is preliminary data.</text>
</comment>
<dbReference type="AlphaFoldDB" id="A0A1Y1S729"/>
<evidence type="ECO:0000313" key="2">
    <source>
        <dbReference type="Proteomes" id="UP000192639"/>
    </source>
</evidence>